<dbReference type="RefSeq" id="WP_111621593.1">
    <property type="nucleotide sequence ID" value="NZ_QLLI01000028.1"/>
</dbReference>
<evidence type="ECO:0000256" key="1">
    <source>
        <dbReference type="SAM" id="Phobius"/>
    </source>
</evidence>
<keyword evidence="3" id="KW-1185">Reference proteome</keyword>
<gene>
    <name evidence="2" type="ORF">DET54_12828</name>
</gene>
<evidence type="ECO:0000313" key="2">
    <source>
        <dbReference type="EMBL" id="RAI83901.1"/>
    </source>
</evidence>
<organism evidence="2 3">
    <name type="scientific">Paenibacillus pabuli</name>
    <dbReference type="NCBI Taxonomy" id="1472"/>
    <lineage>
        <taxon>Bacteria</taxon>
        <taxon>Bacillati</taxon>
        <taxon>Bacillota</taxon>
        <taxon>Bacilli</taxon>
        <taxon>Bacillales</taxon>
        <taxon>Paenibacillaceae</taxon>
        <taxon>Paenibacillus</taxon>
    </lineage>
</organism>
<dbReference type="EMBL" id="QLLI01000028">
    <property type="protein sequence ID" value="RAI83901.1"/>
    <property type="molecule type" value="Genomic_DNA"/>
</dbReference>
<protein>
    <submittedName>
        <fullName evidence="2">Uncharacterized protein</fullName>
    </submittedName>
</protein>
<keyword evidence="1" id="KW-0812">Transmembrane</keyword>
<comment type="caution">
    <text evidence="2">The sequence shown here is derived from an EMBL/GenBank/DDBJ whole genome shotgun (WGS) entry which is preliminary data.</text>
</comment>
<keyword evidence="1" id="KW-0472">Membrane</keyword>
<feature type="transmembrane region" description="Helical" evidence="1">
    <location>
        <begin position="7"/>
        <end position="26"/>
    </location>
</feature>
<evidence type="ECO:0000313" key="3">
    <source>
        <dbReference type="Proteomes" id="UP000248827"/>
    </source>
</evidence>
<reference evidence="2 3" key="1">
    <citation type="submission" date="2018-06" db="EMBL/GenBank/DDBJ databases">
        <title>Freshwater and sediment microbial communities from various areas in North America, analyzing microbe dynamics in response to fracking.</title>
        <authorList>
            <person name="Lamendella R."/>
        </authorList>
    </citation>
    <scope>NUCLEOTIDE SEQUENCE [LARGE SCALE GENOMIC DNA]</scope>
    <source>
        <strain evidence="2 3">NG-13</strain>
    </source>
</reference>
<proteinExistence type="predicted"/>
<accession>A0ABX9BB59</accession>
<dbReference type="Proteomes" id="UP000248827">
    <property type="component" value="Unassembled WGS sequence"/>
</dbReference>
<sequence>MKKRTKTILGVVVVLVIAAITIPMYISRQHTTFRAEVTDHMSMLDTLDILVIKKVPTTDPYDGEEVTIKDPQEIRKMLKLAKDIELRRVKQNDMSERSEGNRYYYDWQLLTKKEDRFTEGFGITFYNEHAVSIYSGYKTRDQHENYEITNDFNINEMERLFTHLKEGKE</sequence>
<name>A0ABX9BB59_9BACL</name>
<keyword evidence="1" id="KW-1133">Transmembrane helix</keyword>